<evidence type="ECO:0000313" key="2">
    <source>
        <dbReference type="Proteomes" id="UP000789396"/>
    </source>
</evidence>
<gene>
    <name evidence="1" type="ORF">RFULGI_LOCUS16427</name>
</gene>
<reference evidence="1" key="1">
    <citation type="submission" date="2021-06" db="EMBL/GenBank/DDBJ databases">
        <authorList>
            <person name="Kallberg Y."/>
            <person name="Tangrot J."/>
            <person name="Rosling A."/>
        </authorList>
    </citation>
    <scope>NUCLEOTIDE SEQUENCE</scope>
    <source>
        <strain evidence="1">IN212</strain>
    </source>
</reference>
<dbReference type="EMBL" id="CAJVPZ010058249">
    <property type="protein sequence ID" value="CAG8787795.1"/>
    <property type="molecule type" value="Genomic_DNA"/>
</dbReference>
<comment type="caution">
    <text evidence="1">The sequence shown here is derived from an EMBL/GenBank/DDBJ whole genome shotgun (WGS) entry which is preliminary data.</text>
</comment>
<dbReference type="Proteomes" id="UP000789396">
    <property type="component" value="Unassembled WGS sequence"/>
</dbReference>
<sequence length="61" mass="6826">LKSKNFDIKKKLEKIVGKDLATIVNSIGKAKRLNEVFGDQFTKHVSISISALRKSNIDNLI</sequence>
<name>A0A9N9JMI8_9GLOM</name>
<feature type="non-terminal residue" evidence="1">
    <location>
        <position position="1"/>
    </location>
</feature>
<proteinExistence type="predicted"/>
<dbReference type="AlphaFoldDB" id="A0A9N9JMI8"/>
<organism evidence="1 2">
    <name type="scientific">Racocetra fulgida</name>
    <dbReference type="NCBI Taxonomy" id="60492"/>
    <lineage>
        <taxon>Eukaryota</taxon>
        <taxon>Fungi</taxon>
        <taxon>Fungi incertae sedis</taxon>
        <taxon>Mucoromycota</taxon>
        <taxon>Glomeromycotina</taxon>
        <taxon>Glomeromycetes</taxon>
        <taxon>Diversisporales</taxon>
        <taxon>Gigasporaceae</taxon>
        <taxon>Racocetra</taxon>
    </lineage>
</organism>
<feature type="non-terminal residue" evidence="1">
    <location>
        <position position="61"/>
    </location>
</feature>
<keyword evidence="2" id="KW-1185">Reference proteome</keyword>
<accession>A0A9N9JMI8</accession>
<protein>
    <submittedName>
        <fullName evidence="1">11283_t:CDS:1</fullName>
    </submittedName>
</protein>
<evidence type="ECO:0000313" key="1">
    <source>
        <dbReference type="EMBL" id="CAG8787795.1"/>
    </source>
</evidence>